<protein>
    <recommendedName>
        <fullName evidence="6">Protein root UVB sensitive 6</fullName>
    </recommendedName>
</protein>
<feature type="domain" description="Root UVB sensitive protein C-terminal" evidence="3">
    <location>
        <begin position="339"/>
        <end position="493"/>
    </location>
</feature>
<evidence type="ECO:0000313" key="5">
    <source>
        <dbReference type="Proteomes" id="UP000604825"/>
    </source>
</evidence>
<keyword evidence="5" id="KW-1185">Reference proteome</keyword>
<evidence type="ECO:0000259" key="2">
    <source>
        <dbReference type="Pfam" id="PF04884"/>
    </source>
</evidence>
<evidence type="ECO:0000256" key="1">
    <source>
        <dbReference type="ARBA" id="ARBA00007558"/>
    </source>
</evidence>
<dbReference type="Pfam" id="PF04884">
    <property type="entry name" value="UVB_sens_prot"/>
    <property type="match status" value="1"/>
</dbReference>
<dbReference type="Proteomes" id="UP000604825">
    <property type="component" value="Unassembled WGS sequence"/>
</dbReference>
<sequence length="866" mass="96670">MAPAVGLKRSATQTITLPPPETRLAVRDVMRSTIPSQPAEAPVASEKPAPAAALQGFLCLEEVDGRRWSYVVDGGAAKGKGRGGAAVPAGASVRAVPLQSPLPPAEEIMAFIRSYVVPEGFPDSVTPSYVPYMTWRALKHFFGGAMGVFTTRTLLSSVGVSQSKVTPGAIAINWILKDGAGRVGKMLFARQGKKFDYDLKQLRYTSDLLLEIGAGIELTTAAFPQFFLPMACVANVVKNVAAVTSTSTRTPIYKAYARGENIGDVTAKGESVGNIADLLGTGLSIFISKRNPSLVTSFAFLSCGYLLSSYQEVRSVVLNTLNRARFTVAVDSFIKTGHIPSLKEGNSQETIFNPPWRHEPVAIGSRFGEAFQEPASFLAIRPLFEDERYMVTYNPTKDKVYALLKDQAKSDDIIKAAFHAHVLLHFINASHARRLKQKQKQANPDRSEHLYSRNMDFLAHIAESCKIVSSSYGTFKKKAREQGWIMSESLLNPGKARLCSRFGEAFQEPASFLAIRPLFEDERYMVTYNPTKDKVYALLKDQAKSDDIIKAAFHDARFLGAELTYVGCPTLGHIPSLKEGNSQEAIFNPPWRHEPVVIGSRFGEAFQEPASFLAIRPLFEDERYMVTYNPTKDKVYALLKDQAKSDDIIKAAFHVKRSVASKPRPIEHLYSRNMDFLAHIAESCKIVSSSYGTFKKKAREQLCLSGLSSEPLRRWQVWGHIPSLKEGNSQETIFNPPWRHEPVAIGSRFGEAFQEPASFLAIRPLFEDERYMVTYNPTKDKVYALLKDQAKSDDIIKAAFHAHVLLHFINASHARRLKQKQKQANPDRSEHLYSRNMDFWRTSLNLAKLFPRHMEHSRRKQGNRVG</sequence>
<dbReference type="PANTHER" id="PTHR12770:SF26">
    <property type="entry name" value="OS01G0886900 PROTEIN"/>
    <property type="match status" value="1"/>
</dbReference>
<evidence type="ECO:0008006" key="6">
    <source>
        <dbReference type="Google" id="ProtNLM"/>
    </source>
</evidence>
<accession>A0A811NP50</accession>
<name>A0A811NP50_9POAL</name>
<feature type="domain" description="Root UVB sensitive protein C-terminal" evidence="3">
    <location>
        <begin position="721"/>
        <end position="827"/>
    </location>
</feature>
<reference evidence="4" key="1">
    <citation type="submission" date="2020-10" db="EMBL/GenBank/DDBJ databases">
        <authorList>
            <person name="Han B."/>
            <person name="Lu T."/>
            <person name="Zhao Q."/>
            <person name="Huang X."/>
            <person name="Zhao Y."/>
        </authorList>
    </citation>
    <scope>NUCLEOTIDE SEQUENCE</scope>
</reference>
<comment type="caution">
    <text evidence="4">The sequence shown here is derived from an EMBL/GenBank/DDBJ whole genome shotgun (WGS) entry which is preliminary data.</text>
</comment>
<organism evidence="4 5">
    <name type="scientific">Miscanthus lutarioriparius</name>
    <dbReference type="NCBI Taxonomy" id="422564"/>
    <lineage>
        <taxon>Eukaryota</taxon>
        <taxon>Viridiplantae</taxon>
        <taxon>Streptophyta</taxon>
        <taxon>Embryophyta</taxon>
        <taxon>Tracheophyta</taxon>
        <taxon>Spermatophyta</taxon>
        <taxon>Magnoliopsida</taxon>
        <taxon>Liliopsida</taxon>
        <taxon>Poales</taxon>
        <taxon>Poaceae</taxon>
        <taxon>PACMAD clade</taxon>
        <taxon>Panicoideae</taxon>
        <taxon>Andropogonodae</taxon>
        <taxon>Andropogoneae</taxon>
        <taxon>Saccharinae</taxon>
        <taxon>Miscanthus</taxon>
    </lineage>
</organism>
<evidence type="ECO:0000259" key="3">
    <source>
        <dbReference type="Pfam" id="PF24160"/>
    </source>
</evidence>
<feature type="domain" description="Protein root UVB sensitive/RUS" evidence="2">
    <location>
        <begin position="106"/>
        <end position="336"/>
    </location>
</feature>
<dbReference type="OrthoDB" id="364779at2759"/>
<dbReference type="InterPro" id="IPR055412">
    <property type="entry name" value="UVB_sens_C"/>
</dbReference>
<evidence type="ECO:0000313" key="4">
    <source>
        <dbReference type="EMBL" id="CAD6228847.1"/>
    </source>
</evidence>
<dbReference type="AlphaFoldDB" id="A0A811NP50"/>
<feature type="domain" description="Root UVB sensitive protein C-terminal" evidence="3">
    <location>
        <begin position="574"/>
        <end position="694"/>
    </location>
</feature>
<dbReference type="Pfam" id="PF24160">
    <property type="entry name" value="UVB_sens_C"/>
    <property type="match status" value="3"/>
</dbReference>
<dbReference type="InterPro" id="IPR006968">
    <property type="entry name" value="RUS_fam"/>
</dbReference>
<dbReference type="PANTHER" id="PTHR12770">
    <property type="entry name" value="RUS1 FAMILY PROTEIN C16ORF58"/>
    <property type="match status" value="1"/>
</dbReference>
<gene>
    <name evidence="4" type="ORF">NCGR_LOCUS19492</name>
</gene>
<dbReference type="InterPro" id="IPR054549">
    <property type="entry name" value="UVB_sens_RUS_dom"/>
</dbReference>
<comment type="similarity">
    <text evidence="1">Belongs to the RUS1 family.</text>
</comment>
<proteinExistence type="inferred from homology"/>
<dbReference type="EMBL" id="CAJGYO010000005">
    <property type="protein sequence ID" value="CAD6228847.1"/>
    <property type="molecule type" value="Genomic_DNA"/>
</dbReference>